<sequence>MRFSLQSIRYNNSAPAKGLEPLPMTKPQPIITAVQIREYVRQQNVAPEAAPGLKMLMQAAQQIDQFASAAVQWQDQSNLVHELQARLAAAQQEDEQAKPSHDMQQLVDEACVMFGIETYDDFLPKLANVQSLMTRQNEALMHRDQQIEASDVALNTANELIAICAATVNLPLDAEPQAIVKAIEDAVTGNEGLMEGKQEYARVHELMTQACEATQIPEIRFDQLPRQIMRIMAIVNECAEATGTEEDVTELPDRVRKYVKYADENRDAIDRLQRELQDHAVVQRDDTRAALNRIGLALGLTAPTVQEVLDAIETLYGTDNVSTPAVDETWLNDVIDLCHAVAGDLSRENRIMARTARSLIQTAPRGEHDQEA</sequence>
<keyword evidence="2" id="KW-1185">Reference proteome</keyword>
<protein>
    <submittedName>
        <fullName evidence="1">Uncharacterized protein</fullName>
    </submittedName>
</protein>
<gene>
    <name evidence="1" type="ORF">PAVTOK_57</name>
</gene>
<dbReference type="EMBL" id="MH426726">
    <property type="protein sequence ID" value="AXF51485.1"/>
    <property type="molecule type" value="Genomic_DNA"/>
</dbReference>
<evidence type="ECO:0000313" key="1">
    <source>
        <dbReference type="EMBL" id="AXF51485.1"/>
    </source>
</evidence>
<organism evidence="1 2">
    <name type="scientific">Erwinia phage Pavtok</name>
    <dbReference type="NCBI Taxonomy" id="2267655"/>
    <lineage>
        <taxon>Viruses</taxon>
        <taxon>Duplodnaviria</taxon>
        <taxon>Heunggongvirae</taxon>
        <taxon>Uroviricota</taxon>
        <taxon>Caudoviricetes</taxon>
        <taxon>Pavtokvirus</taxon>
        <taxon>Pavtokvirus pavtok</taxon>
    </lineage>
</organism>
<name>A0A345BM14_9CAUD</name>
<dbReference type="Proteomes" id="UP000260529">
    <property type="component" value="Segment"/>
</dbReference>
<evidence type="ECO:0000313" key="2">
    <source>
        <dbReference type="Proteomes" id="UP000260529"/>
    </source>
</evidence>
<reference evidence="2" key="1">
    <citation type="submission" date="2018-06" db="EMBL/GenBank/DDBJ databases">
        <authorList>
            <person name="Sharma R."/>
            <person name="Hughes J."/>
            <person name="Breakwell D.P."/>
            <person name="Hope S."/>
            <person name="Grose J.H."/>
        </authorList>
    </citation>
    <scope>NUCLEOTIDE SEQUENCE [LARGE SCALE GENOMIC DNA]</scope>
</reference>
<accession>A0A345BM14</accession>
<proteinExistence type="predicted"/>